<keyword evidence="2" id="KW-1185">Reference proteome</keyword>
<dbReference type="EnsemblPlants" id="AVESA.00010b.r2.7DG1335860.1">
    <property type="protein sequence ID" value="AVESA.00010b.r2.7DG1335860.1.CDS"/>
    <property type="gene ID" value="AVESA.00010b.r2.7DG1335860"/>
</dbReference>
<organism evidence="1 2">
    <name type="scientific">Avena sativa</name>
    <name type="common">Oat</name>
    <dbReference type="NCBI Taxonomy" id="4498"/>
    <lineage>
        <taxon>Eukaryota</taxon>
        <taxon>Viridiplantae</taxon>
        <taxon>Streptophyta</taxon>
        <taxon>Embryophyta</taxon>
        <taxon>Tracheophyta</taxon>
        <taxon>Spermatophyta</taxon>
        <taxon>Magnoliopsida</taxon>
        <taxon>Liliopsida</taxon>
        <taxon>Poales</taxon>
        <taxon>Poaceae</taxon>
        <taxon>BOP clade</taxon>
        <taxon>Pooideae</taxon>
        <taxon>Poodae</taxon>
        <taxon>Poeae</taxon>
        <taxon>Poeae Chloroplast Group 1 (Aveneae type)</taxon>
        <taxon>Aveninae</taxon>
        <taxon>Avena</taxon>
    </lineage>
</organism>
<sequence>MPVRRWTKPPPLARAFSAAAPAARTTVPLAHLAHLPSTLPPPSHCTVTPPVQPWPRRLTPPFSDRAFLPLLRALPPLPSLRLFLSLPSFNSHPSVRSFNALLHSLVAARRLRLAAALFRAAPTKLYITPDLVSCNILLKGLVGVGDLDAALKVLDEMPGWGIVPDVVTYTTVLSAYGAKGDLKGAQKLFDDIIASGRRPDVTMYTVLIDGYCRAGNIQDAARVMDEMEASGMQPNEVTYSVVIEACCKEGKSAEARSLMREMLGAGYTPDMPLAAKVVDVMCQDGKAEEAYQMWRWMAKKNVPPDNTITSTLIYWLCKSGMVQEARKLFDELEKGFKPSLLTYNSLISGLCENGELQEAGQVWDDMVERRYEPNALTYEALIKGFCKIGKPNEAVSVFTEMVTKGCTPSKFIYQALVDSLSEPIHDDILGKILETAALSGRIFLNGDSWEVFIKKVLNTSDTWNKHLNFVLDIKFLKLFDELLKGFMPSLLTYGSLSEPILDDIVGKVLQTAASSGRNFFDGDSWEVFIRKVNAHHGSKPKASYFILSKFLKLFDELMKEFIPTLLTYSSPCS</sequence>
<reference evidence="1" key="1">
    <citation type="submission" date="2021-05" db="EMBL/GenBank/DDBJ databases">
        <authorList>
            <person name="Scholz U."/>
            <person name="Mascher M."/>
            <person name="Fiebig A."/>
        </authorList>
    </citation>
    <scope>NUCLEOTIDE SEQUENCE [LARGE SCALE GENOMIC DNA]</scope>
</reference>
<name>A0ACD6A4H3_AVESA</name>
<proteinExistence type="predicted"/>
<reference evidence="1" key="2">
    <citation type="submission" date="2025-09" db="UniProtKB">
        <authorList>
            <consortium name="EnsemblPlants"/>
        </authorList>
    </citation>
    <scope>IDENTIFICATION</scope>
</reference>
<protein>
    <submittedName>
        <fullName evidence="1">Uncharacterized protein</fullName>
    </submittedName>
</protein>
<evidence type="ECO:0000313" key="2">
    <source>
        <dbReference type="Proteomes" id="UP001732700"/>
    </source>
</evidence>
<accession>A0ACD6A4H3</accession>
<evidence type="ECO:0000313" key="1">
    <source>
        <dbReference type="EnsemblPlants" id="AVESA.00010b.r2.7DG1335860.1.CDS"/>
    </source>
</evidence>
<dbReference type="Proteomes" id="UP001732700">
    <property type="component" value="Chromosome 7D"/>
</dbReference>